<sequence length="270" mass="28445">MIPANLVQALTWAALGCGFTWLMTTAGSAVVFFFRGERKLMHHIFLGFAAGVMIAASVWSLLNPAIEQAEELGQIGWIPAAGGFLLGVAFLVALDSLLPHLHMDADEPEGIKSSWKRTTLLVSAVTLHNIPEGMSVGLLFAMAAQQAGAAGEAYLGMALALAAGIGLQNFPEGAAISLPLVREGFSRRRAFAMGSLSGIVEPIFGILVVLVSGWIQPFMPWLLSFAAGAMVYVVVEELIPEAHLGEHSNVGTFGVIAGFVVMMVLDVALG</sequence>
<evidence type="ECO:0000313" key="10">
    <source>
        <dbReference type="EMBL" id="MDN0063818.1"/>
    </source>
</evidence>
<dbReference type="GO" id="GO:0005385">
    <property type="term" value="F:zinc ion transmembrane transporter activity"/>
    <property type="evidence" value="ECO:0007669"/>
    <property type="project" value="TreeGrafter"/>
</dbReference>
<keyword evidence="7 8" id="KW-0472">Membrane</keyword>
<evidence type="ECO:0000256" key="1">
    <source>
        <dbReference type="ARBA" id="ARBA00004651"/>
    </source>
</evidence>
<evidence type="ECO:0000313" key="13">
    <source>
        <dbReference type="Proteomes" id="UP001168435"/>
    </source>
</evidence>
<evidence type="ECO:0000313" key="12">
    <source>
        <dbReference type="Proteomes" id="UP000746751"/>
    </source>
</evidence>
<reference evidence="9" key="2">
    <citation type="submission" date="2021-09" db="EMBL/GenBank/DDBJ databases">
        <authorList>
            <person name="Gilroy R."/>
        </authorList>
    </citation>
    <scope>NUCLEOTIDE SEQUENCE</scope>
    <source>
        <strain evidence="9">ChiGjej2B2-7701</strain>
    </source>
</reference>
<dbReference type="InterPro" id="IPR003689">
    <property type="entry name" value="ZIP"/>
</dbReference>
<dbReference type="EMBL" id="DYVF01000058">
    <property type="protein sequence ID" value="HJG31648.1"/>
    <property type="molecule type" value="Genomic_DNA"/>
</dbReference>
<feature type="transmembrane region" description="Helical" evidence="8">
    <location>
        <begin position="74"/>
        <end position="98"/>
    </location>
</feature>
<keyword evidence="4 8" id="KW-0812">Transmembrane</keyword>
<reference evidence="10" key="3">
    <citation type="submission" date="2023-06" db="EMBL/GenBank/DDBJ databases">
        <authorList>
            <person name="Zeman M."/>
            <person name="Kubasova T."/>
            <person name="Jahodarova E."/>
            <person name="Nykrynova M."/>
            <person name="Rychlik I."/>
        </authorList>
    </citation>
    <scope>NUCLEOTIDE SEQUENCE</scope>
    <source>
        <strain evidence="11">15_COKtk</strain>
        <strain evidence="10">176_SSukc20</strain>
    </source>
</reference>
<dbReference type="Proteomes" id="UP001168505">
    <property type="component" value="Unassembled WGS sequence"/>
</dbReference>
<keyword evidence="6 8" id="KW-1133">Transmembrane helix</keyword>
<dbReference type="RefSeq" id="WP_087201131.1">
    <property type="nucleotide sequence ID" value="NZ_JAUEIQ010000004.1"/>
</dbReference>
<dbReference type="EMBL" id="JAUEIQ010000004">
    <property type="protein sequence ID" value="MDN0063818.1"/>
    <property type="molecule type" value="Genomic_DNA"/>
</dbReference>
<dbReference type="Proteomes" id="UP000746751">
    <property type="component" value="Unassembled WGS sequence"/>
</dbReference>
<evidence type="ECO:0000256" key="2">
    <source>
        <dbReference type="ARBA" id="ARBA00006939"/>
    </source>
</evidence>
<comment type="subcellular location">
    <subcellularLocation>
        <location evidence="1">Cell membrane</location>
        <topology evidence="1">Multi-pass membrane protein</topology>
    </subcellularLocation>
</comment>
<evidence type="ECO:0000256" key="3">
    <source>
        <dbReference type="ARBA" id="ARBA00022475"/>
    </source>
</evidence>
<dbReference type="PANTHER" id="PTHR11040">
    <property type="entry name" value="ZINC/IRON TRANSPORTER"/>
    <property type="match status" value="1"/>
</dbReference>
<comment type="similarity">
    <text evidence="2">Belongs to the ZIP transporter (TC 2.A.5) family.</text>
</comment>
<comment type="caution">
    <text evidence="9">The sequence shown here is derived from an EMBL/GenBank/DDBJ whole genome shotgun (WGS) entry which is preliminary data.</text>
</comment>
<dbReference type="EMBL" id="JAUEIR010000012">
    <property type="protein sequence ID" value="MDN0070298.1"/>
    <property type="molecule type" value="Genomic_DNA"/>
</dbReference>
<feature type="transmembrane region" description="Helical" evidence="8">
    <location>
        <begin position="191"/>
        <end position="215"/>
    </location>
</feature>
<feature type="transmembrane region" description="Helical" evidence="8">
    <location>
        <begin position="12"/>
        <end position="32"/>
    </location>
</feature>
<reference evidence="10" key="4">
    <citation type="submission" date="2024-05" db="EMBL/GenBank/DDBJ databases">
        <title>Identification and characterization of horizontal gene transfer across gut microbiota members of farm animals based on homology search.</title>
        <authorList>
            <person name="Schwarzerova J."/>
            <person name="Nykrynova M."/>
            <person name="Jureckova K."/>
            <person name="Cejkova D."/>
            <person name="Rychlik I."/>
        </authorList>
    </citation>
    <scope>NUCLEOTIDE SEQUENCE</scope>
    <source>
        <strain evidence="11">15_COKtk</strain>
        <strain evidence="10">176_SSukc20</strain>
    </source>
</reference>
<evidence type="ECO:0000256" key="7">
    <source>
        <dbReference type="ARBA" id="ARBA00023136"/>
    </source>
</evidence>
<evidence type="ECO:0000256" key="5">
    <source>
        <dbReference type="ARBA" id="ARBA00022833"/>
    </source>
</evidence>
<feature type="transmembrane region" description="Helical" evidence="8">
    <location>
        <begin position="221"/>
        <end position="239"/>
    </location>
</feature>
<evidence type="ECO:0000313" key="9">
    <source>
        <dbReference type="EMBL" id="HJG31648.1"/>
    </source>
</evidence>
<reference evidence="9" key="1">
    <citation type="journal article" date="2021" name="PeerJ">
        <title>Extensive microbial diversity within the chicken gut microbiome revealed by metagenomics and culture.</title>
        <authorList>
            <person name="Gilroy R."/>
            <person name="Ravi A."/>
            <person name="Getino M."/>
            <person name="Pursley I."/>
            <person name="Horton D.L."/>
            <person name="Alikhan N.F."/>
            <person name="Baker D."/>
            <person name="Gharbi K."/>
            <person name="Hall N."/>
            <person name="Watson M."/>
            <person name="Adriaenssens E.M."/>
            <person name="Foster-Nyarko E."/>
            <person name="Jarju S."/>
            <person name="Secka A."/>
            <person name="Antonio M."/>
            <person name="Oren A."/>
            <person name="Chaudhuri R.R."/>
            <person name="La Ragione R."/>
            <person name="Hildebrand F."/>
            <person name="Pallen M.J."/>
        </authorList>
    </citation>
    <scope>NUCLEOTIDE SEQUENCE</scope>
    <source>
        <strain evidence="9">ChiGjej2B2-7701</strain>
    </source>
</reference>
<accession>A0A921LTT1</accession>
<evidence type="ECO:0000313" key="11">
    <source>
        <dbReference type="EMBL" id="MDN0070298.1"/>
    </source>
</evidence>
<feature type="transmembrane region" description="Helical" evidence="8">
    <location>
        <begin position="119"/>
        <end position="141"/>
    </location>
</feature>
<proteinExistence type="inferred from homology"/>
<evidence type="ECO:0000256" key="4">
    <source>
        <dbReference type="ARBA" id="ARBA00022692"/>
    </source>
</evidence>
<dbReference type="GO" id="GO:0005886">
    <property type="term" value="C:plasma membrane"/>
    <property type="evidence" value="ECO:0007669"/>
    <property type="project" value="UniProtKB-SubCell"/>
</dbReference>
<dbReference type="AlphaFoldDB" id="A0A921LTT1"/>
<keyword evidence="13" id="KW-1185">Reference proteome</keyword>
<organism evidence="9 12">
    <name type="scientific">Collinsella ihumii</name>
    <dbReference type="NCBI Taxonomy" id="1720204"/>
    <lineage>
        <taxon>Bacteria</taxon>
        <taxon>Bacillati</taxon>
        <taxon>Actinomycetota</taxon>
        <taxon>Coriobacteriia</taxon>
        <taxon>Coriobacteriales</taxon>
        <taxon>Coriobacteriaceae</taxon>
        <taxon>Collinsella</taxon>
    </lineage>
</organism>
<keyword evidence="3" id="KW-1003">Cell membrane</keyword>
<dbReference type="Pfam" id="PF02535">
    <property type="entry name" value="Zip"/>
    <property type="match status" value="1"/>
</dbReference>
<gene>
    <name evidence="9" type="ORF">K8U80_09705</name>
    <name evidence="10" type="ORF">QVN30_05780</name>
    <name evidence="11" type="ORF">QVN40_11395</name>
</gene>
<name>A0A921LTT1_9ACTN</name>
<feature type="transmembrane region" description="Helical" evidence="8">
    <location>
        <begin position="44"/>
        <end position="62"/>
    </location>
</feature>
<evidence type="ECO:0000256" key="6">
    <source>
        <dbReference type="ARBA" id="ARBA00022989"/>
    </source>
</evidence>
<keyword evidence="5" id="KW-0862">Zinc</keyword>
<protein>
    <submittedName>
        <fullName evidence="9">ZIP family metal transporter</fullName>
    </submittedName>
</protein>
<feature type="transmembrane region" description="Helical" evidence="8">
    <location>
        <begin position="251"/>
        <end position="269"/>
    </location>
</feature>
<evidence type="ECO:0000256" key="8">
    <source>
        <dbReference type="SAM" id="Phobius"/>
    </source>
</evidence>
<dbReference type="PANTHER" id="PTHR11040:SF211">
    <property type="entry name" value="ZINC TRANSPORTER ZIP11"/>
    <property type="match status" value="1"/>
</dbReference>
<feature type="transmembrane region" description="Helical" evidence="8">
    <location>
        <begin position="153"/>
        <end position="170"/>
    </location>
</feature>
<dbReference type="Proteomes" id="UP001168435">
    <property type="component" value="Unassembled WGS sequence"/>
</dbReference>